<organism evidence="1 2">
    <name type="scientific">Bradyrhizobium erythrophlei</name>
    <dbReference type="NCBI Taxonomy" id="1437360"/>
    <lineage>
        <taxon>Bacteria</taxon>
        <taxon>Pseudomonadati</taxon>
        <taxon>Pseudomonadota</taxon>
        <taxon>Alphaproteobacteria</taxon>
        <taxon>Hyphomicrobiales</taxon>
        <taxon>Nitrobacteraceae</taxon>
        <taxon>Bradyrhizobium</taxon>
    </lineage>
</organism>
<evidence type="ECO:0000313" key="1">
    <source>
        <dbReference type="EMBL" id="SHN82346.1"/>
    </source>
</evidence>
<dbReference type="RefSeq" id="WP_072822027.1">
    <property type="nucleotide sequence ID" value="NZ_LT670849.1"/>
</dbReference>
<keyword evidence="2" id="KW-1185">Reference proteome</keyword>
<name>A0A1M7UHD0_9BRAD</name>
<reference evidence="2" key="1">
    <citation type="submission" date="2016-11" db="EMBL/GenBank/DDBJ databases">
        <authorList>
            <person name="Varghese N."/>
            <person name="Submissions S."/>
        </authorList>
    </citation>
    <scope>NUCLEOTIDE SEQUENCE [LARGE SCALE GENOMIC DNA]</scope>
    <source>
        <strain evidence="2">GAS401</strain>
    </source>
</reference>
<protein>
    <submittedName>
        <fullName evidence="1">Uncharacterized protein</fullName>
    </submittedName>
</protein>
<dbReference type="AlphaFoldDB" id="A0A1M7UHD0"/>
<evidence type="ECO:0000313" key="2">
    <source>
        <dbReference type="Proteomes" id="UP000184096"/>
    </source>
</evidence>
<dbReference type="Proteomes" id="UP000184096">
    <property type="component" value="Chromosome I"/>
</dbReference>
<proteinExistence type="predicted"/>
<accession>A0A1M7UHD0</accession>
<gene>
    <name evidence="1" type="ORF">SAMN05444170_5085</name>
</gene>
<sequence length="83" mass="9313">MPHDDGANVNYFVHELNAPKKVGHEAGEKRIIAAAAPPNDNIRLVFQERPKKLHQKFWGFLQIGGNDAVKRAARRGLLWKATS</sequence>
<dbReference type="EMBL" id="LT670849">
    <property type="protein sequence ID" value="SHN82346.1"/>
    <property type="molecule type" value="Genomic_DNA"/>
</dbReference>